<dbReference type="Gene3D" id="2.30.110.10">
    <property type="entry name" value="Electron Transport, Fmn-binding Protein, Chain A"/>
    <property type="match status" value="1"/>
</dbReference>
<reference evidence="4 5" key="1">
    <citation type="submission" date="2019-06" db="EMBL/GenBank/DDBJ databases">
        <title>Amycolatopsis alkalitolerans sp. nov., isolated from Gastrodia elata Blume.</title>
        <authorList>
            <person name="Narsing Rao M.P."/>
            <person name="Li W.J."/>
        </authorList>
    </citation>
    <scope>NUCLEOTIDE SEQUENCE [LARGE SCALE GENOMIC DNA]</scope>
    <source>
        <strain evidence="4 5">SYSUP0005</strain>
    </source>
</reference>
<dbReference type="SUPFAM" id="SSF50475">
    <property type="entry name" value="FMN-binding split barrel"/>
    <property type="match status" value="1"/>
</dbReference>
<organism evidence="4 5">
    <name type="scientific">Amycolatopsis alkalitolerans</name>
    <dbReference type="NCBI Taxonomy" id="2547244"/>
    <lineage>
        <taxon>Bacteria</taxon>
        <taxon>Bacillati</taxon>
        <taxon>Actinomycetota</taxon>
        <taxon>Actinomycetes</taxon>
        <taxon>Pseudonocardiales</taxon>
        <taxon>Pseudonocardiaceae</taxon>
        <taxon>Amycolatopsis</taxon>
    </lineage>
</organism>
<dbReference type="InterPro" id="IPR002563">
    <property type="entry name" value="Flavin_Rdtase-like_dom"/>
</dbReference>
<comment type="caution">
    <text evidence="4">The sequence shown here is derived from an EMBL/GenBank/DDBJ whole genome shotgun (WGS) entry which is preliminary data.</text>
</comment>
<evidence type="ECO:0000256" key="1">
    <source>
        <dbReference type="ARBA" id="ARBA00008898"/>
    </source>
</evidence>
<evidence type="ECO:0000313" key="4">
    <source>
        <dbReference type="EMBL" id="TNC25200.1"/>
    </source>
</evidence>
<proteinExistence type="inferred from homology"/>
<feature type="domain" description="Flavin reductase like" evidence="3">
    <location>
        <begin position="2"/>
        <end position="146"/>
    </location>
</feature>
<dbReference type="EMBL" id="VDFW01000012">
    <property type="protein sequence ID" value="TNC25200.1"/>
    <property type="molecule type" value="Genomic_DNA"/>
</dbReference>
<dbReference type="PANTHER" id="PTHR30466:SF11">
    <property type="entry name" value="FLAVIN-DEPENDENT MONOOXYGENASE, REDUCTASE SUBUNIT HSAB"/>
    <property type="match status" value="1"/>
</dbReference>
<dbReference type="GO" id="GO:0042602">
    <property type="term" value="F:riboflavin reductase (NADPH) activity"/>
    <property type="evidence" value="ECO:0007669"/>
    <property type="project" value="TreeGrafter"/>
</dbReference>
<sequence>MCARWATGVAVVTGTGADGEPLGLVVNSFTSLSLDPPLVLFCPGHGSVSWRGMRGCGRFAINVLSGDQAALVPVFARSGGDKFAGVPVQDSADRLPALDGVIARLVCEVEAVYPGGDHEIVVGRVVAAETPDAAAPLLHYRGRAFGLSA</sequence>
<evidence type="ECO:0000259" key="3">
    <source>
        <dbReference type="SMART" id="SM00903"/>
    </source>
</evidence>
<dbReference type="PANTHER" id="PTHR30466">
    <property type="entry name" value="FLAVIN REDUCTASE"/>
    <property type="match status" value="1"/>
</dbReference>
<dbReference type="GO" id="GO:0010181">
    <property type="term" value="F:FMN binding"/>
    <property type="evidence" value="ECO:0007669"/>
    <property type="project" value="InterPro"/>
</dbReference>
<keyword evidence="2" id="KW-0560">Oxidoreductase</keyword>
<dbReference type="InterPro" id="IPR012349">
    <property type="entry name" value="Split_barrel_FMN-bd"/>
</dbReference>
<evidence type="ECO:0000256" key="2">
    <source>
        <dbReference type="ARBA" id="ARBA00023002"/>
    </source>
</evidence>
<protein>
    <submittedName>
        <fullName evidence="4">Flavin reductase family protein</fullName>
    </submittedName>
</protein>
<dbReference type="Pfam" id="PF01613">
    <property type="entry name" value="Flavin_Reduct"/>
    <property type="match status" value="1"/>
</dbReference>
<dbReference type="SMART" id="SM00903">
    <property type="entry name" value="Flavin_Reduct"/>
    <property type="match status" value="1"/>
</dbReference>
<evidence type="ECO:0000313" key="5">
    <source>
        <dbReference type="Proteomes" id="UP000305546"/>
    </source>
</evidence>
<keyword evidence="5" id="KW-1185">Reference proteome</keyword>
<dbReference type="AlphaFoldDB" id="A0A5C4M2T2"/>
<comment type="similarity">
    <text evidence="1">Belongs to the non-flavoprotein flavin reductase family.</text>
</comment>
<dbReference type="OrthoDB" id="9792858at2"/>
<dbReference type="InterPro" id="IPR050268">
    <property type="entry name" value="NADH-dep_flavin_reductase"/>
</dbReference>
<accession>A0A5C4M2T2</accession>
<name>A0A5C4M2T2_9PSEU</name>
<gene>
    <name evidence="4" type="ORF">FG385_16195</name>
</gene>
<dbReference type="Proteomes" id="UP000305546">
    <property type="component" value="Unassembled WGS sequence"/>
</dbReference>